<protein>
    <submittedName>
        <fullName evidence="5">Helix-turn-helix transcriptional regulator</fullName>
    </submittedName>
</protein>
<evidence type="ECO:0000313" key="6">
    <source>
        <dbReference type="Proteomes" id="UP001649230"/>
    </source>
</evidence>
<reference evidence="5 6" key="1">
    <citation type="journal article" date="2024" name="Int. J. Syst. Evol. Microbiol.">
        <title>Paenibacillus hexagrammi sp. nov., a novel bacterium isolated from the gut content of Hexagrammos agrammus.</title>
        <authorList>
            <person name="Jung H.K."/>
            <person name="Kim D.G."/>
            <person name="Zin H."/>
            <person name="Park J."/>
            <person name="Jung H."/>
            <person name="Kim Y.O."/>
            <person name="Kong H.J."/>
            <person name="Kim J.W."/>
            <person name="Kim Y.S."/>
        </authorList>
    </citation>
    <scope>NUCLEOTIDE SEQUENCE [LARGE SCALE GENOMIC DNA]</scope>
    <source>
        <strain evidence="5 6">YPD9-1</strain>
    </source>
</reference>
<dbReference type="InterPro" id="IPR029016">
    <property type="entry name" value="GAF-like_dom_sf"/>
</dbReference>
<dbReference type="Proteomes" id="UP001649230">
    <property type="component" value="Chromosome"/>
</dbReference>
<dbReference type="PROSITE" id="PS50043">
    <property type="entry name" value="HTH_LUXR_2"/>
    <property type="match status" value="1"/>
</dbReference>
<dbReference type="Gene3D" id="3.30.450.40">
    <property type="match status" value="1"/>
</dbReference>
<evidence type="ECO:0000256" key="3">
    <source>
        <dbReference type="ARBA" id="ARBA00023163"/>
    </source>
</evidence>
<evidence type="ECO:0000313" key="5">
    <source>
        <dbReference type="EMBL" id="UJF32887.1"/>
    </source>
</evidence>
<dbReference type="PANTHER" id="PTHR44688">
    <property type="entry name" value="DNA-BINDING TRANSCRIPTIONAL ACTIVATOR DEVR_DOSR"/>
    <property type="match status" value="1"/>
</dbReference>
<dbReference type="SUPFAM" id="SSF55781">
    <property type="entry name" value="GAF domain-like"/>
    <property type="match status" value="1"/>
</dbReference>
<dbReference type="Pfam" id="PF00196">
    <property type="entry name" value="GerE"/>
    <property type="match status" value="1"/>
</dbReference>
<dbReference type="CDD" id="cd06170">
    <property type="entry name" value="LuxR_C_like"/>
    <property type="match status" value="1"/>
</dbReference>
<gene>
    <name evidence="5" type="ORF">L0M14_25460</name>
</gene>
<proteinExistence type="predicted"/>
<dbReference type="Gene3D" id="1.10.10.10">
    <property type="entry name" value="Winged helix-like DNA-binding domain superfamily/Winged helix DNA-binding domain"/>
    <property type="match status" value="1"/>
</dbReference>
<sequence length="563" mass="61341">MKLLQISKLQGLQDAYASLCHLTIITIDEAGRPLTELSGEGLSPEHLLEDKYDLLSYLAALTSPIVYENEVGLKMIAAPITGEIGKRLFVLAGVWREAFEPAGALMNAPIWQAADAAAAMNQITCLAQTAQSLLQQEVKEKKHAERLQLLRMLSLLPRERESKDWLESVIHIFLKISELQFAGFAAKGAGERYVLQACCGELDGLKRLVGASFYTGEGLLGHAALTQTLGYWEELDEDPRSSLFTEKGIKVQLLIAYPIHCGGQRYGILFGGSGASSGLSEETADLGGLLAGQLANDLHHLRMQAQAVKEKKLNRALLELSQAMSSLTDPEDLSRIAVQFILRDTGAAMAAVRLKMRPLIGLDRQEGELLGAYTERAPFTVEQRRALKPQSSEWKGKRLIEVSFMAQGECKGLIAAAFDDAESGKEACWFLEMAGQLLAHRTGSHVLSIPIPDQEEVVLSLRPIGTDSYTVPVITAETMPPAGQLHVRSFPAAGVQEKLTSREAEVLNLVIQGLSNTQIAERLCISAHTVKNHMTKIFDKLGVADRTQTLAMCLQSSIGSISC</sequence>
<evidence type="ECO:0000256" key="1">
    <source>
        <dbReference type="ARBA" id="ARBA00023015"/>
    </source>
</evidence>
<dbReference type="SUPFAM" id="SSF46894">
    <property type="entry name" value="C-terminal effector domain of the bipartite response regulators"/>
    <property type="match status" value="1"/>
</dbReference>
<evidence type="ECO:0000259" key="4">
    <source>
        <dbReference type="PROSITE" id="PS50043"/>
    </source>
</evidence>
<keyword evidence="2" id="KW-0238">DNA-binding</keyword>
<dbReference type="RefSeq" id="WP_235119230.1">
    <property type="nucleotide sequence ID" value="NZ_CP090978.1"/>
</dbReference>
<dbReference type="InterPro" id="IPR036388">
    <property type="entry name" value="WH-like_DNA-bd_sf"/>
</dbReference>
<organism evidence="5 6">
    <name type="scientific">Paenibacillus hexagrammi</name>
    <dbReference type="NCBI Taxonomy" id="2908839"/>
    <lineage>
        <taxon>Bacteria</taxon>
        <taxon>Bacillati</taxon>
        <taxon>Bacillota</taxon>
        <taxon>Bacilli</taxon>
        <taxon>Bacillales</taxon>
        <taxon>Paenibacillaceae</taxon>
        <taxon>Paenibacillus</taxon>
    </lineage>
</organism>
<dbReference type="EMBL" id="CP090978">
    <property type="protein sequence ID" value="UJF32887.1"/>
    <property type="molecule type" value="Genomic_DNA"/>
</dbReference>
<evidence type="ECO:0000256" key="2">
    <source>
        <dbReference type="ARBA" id="ARBA00023125"/>
    </source>
</evidence>
<dbReference type="SMART" id="SM00421">
    <property type="entry name" value="HTH_LUXR"/>
    <property type="match status" value="1"/>
</dbReference>
<name>A0ABY3SFY9_9BACL</name>
<accession>A0ABY3SFY9</accession>
<keyword evidence="6" id="KW-1185">Reference proteome</keyword>
<keyword evidence="1" id="KW-0805">Transcription regulation</keyword>
<feature type="domain" description="HTH luxR-type" evidence="4">
    <location>
        <begin position="492"/>
        <end position="557"/>
    </location>
</feature>
<keyword evidence="3" id="KW-0804">Transcription</keyword>
<dbReference type="PANTHER" id="PTHR44688:SF16">
    <property type="entry name" value="DNA-BINDING TRANSCRIPTIONAL ACTIVATOR DEVR_DOSR"/>
    <property type="match status" value="1"/>
</dbReference>
<dbReference type="InterPro" id="IPR016032">
    <property type="entry name" value="Sig_transdc_resp-reg_C-effctor"/>
</dbReference>
<dbReference type="PRINTS" id="PR00038">
    <property type="entry name" value="HTHLUXR"/>
</dbReference>
<dbReference type="InterPro" id="IPR000792">
    <property type="entry name" value="Tscrpt_reg_LuxR_C"/>
</dbReference>